<dbReference type="AlphaFoldDB" id="A0A840DP03"/>
<dbReference type="EC" id="6.3.5.2" evidence="2"/>
<dbReference type="InterPro" id="IPR017926">
    <property type="entry name" value="GATASE"/>
</dbReference>
<dbReference type="PROSITE" id="PS51273">
    <property type="entry name" value="GATASE_TYPE_1"/>
    <property type="match status" value="1"/>
</dbReference>
<dbReference type="Pfam" id="PF00117">
    <property type="entry name" value="GATase"/>
    <property type="match status" value="1"/>
</dbReference>
<dbReference type="InterPro" id="IPR044992">
    <property type="entry name" value="ChyE-like"/>
</dbReference>
<feature type="domain" description="Glutamine amidotransferase" evidence="1">
    <location>
        <begin position="49"/>
        <end position="192"/>
    </location>
</feature>
<protein>
    <submittedName>
        <fullName evidence="2">GMP synthase (Glutamine-hydrolyzing)</fullName>
        <ecNumber evidence="2">6.3.5.2</ecNumber>
    </submittedName>
</protein>
<sequence length="243" mass="26572">MKPFLLITSRDDDAVVLPEVESYRQLTGLRDDEMVWHRAEQRSLSGVDPSLYSGIILAGSPFTVSVPDHLKSAAEKRVEAELAQLLDTVVALDSPFLGICYGVGTLGRHQGAVVDQQHGEKTQATLVRQTAAGKIDKLFAELPTEFHAYVGHKEALSQVPDHIAVLATSDNCPVQAFRIGANVYATQFHPELDAPALVGRIRAYANHGYFDPAEMEDLIAAVQGVDVRASHLVLGRFIEEYAR</sequence>
<keyword evidence="2" id="KW-0436">Ligase</keyword>
<evidence type="ECO:0000313" key="3">
    <source>
        <dbReference type="Proteomes" id="UP000571183"/>
    </source>
</evidence>
<organism evidence="2 3">
    <name type="scientific">Canibacter oris</name>
    <dbReference type="NCBI Taxonomy" id="1365628"/>
    <lineage>
        <taxon>Bacteria</taxon>
        <taxon>Bacillati</taxon>
        <taxon>Actinomycetota</taxon>
        <taxon>Actinomycetes</taxon>
        <taxon>Micrococcales</taxon>
        <taxon>Microbacteriaceae</taxon>
        <taxon>Canibacter</taxon>
    </lineage>
</organism>
<dbReference type="NCBIfam" id="NF005743">
    <property type="entry name" value="PRK07567.1"/>
    <property type="match status" value="1"/>
</dbReference>
<name>A0A840DP03_9MICO</name>
<dbReference type="RefSeq" id="WP_183304802.1">
    <property type="nucleotide sequence ID" value="NZ_JACIFD010000010.1"/>
</dbReference>
<evidence type="ECO:0000259" key="1">
    <source>
        <dbReference type="Pfam" id="PF00117"/>
    </source>
</evidence>
<gene>
    <name evidence="2" type="ORF">F5897_001136</name>
</gene>
<dbReference type="GO" id="GO:0003922">
    <property type="term" value="F:GMP synthase (glutamine-hydrolyzing) activity"/>
    <property type="evidence" value="ECO:0007669"/>
    <property type="project" value="UniProtKB-EC"/>
</dbReference>
<reference evidence="2" key="1">
    <citation type="submission" date="2020-08" db="EMBL/GenBank/DDBJ databases">
        <title>Sequencing the genomes of 1000 actinobacteria strains.</title>
        <authorList>
            <person name="Klenk H.-P."/>
        </authorList>
    </citation>
    <scope>NUCLEOTIDE SEQUENCE [LARGE SCALE GENOMIC DNA]</scope>
    <source>
        <strain evidence="2">DSM 27064</strain>
    </source>
</reference>
<dbReference type="GO" id="GO:0005829">
    <property type="term" value="C:cytosol"/>
    <property type="evidence" value="ECO:0007669"/>
    <property type="project" value="TreeGrafter"/>
</dbReference>
<proteinExistence type="predicted"/>
<dbReference type="PANTHER" id="PTHR42695:SF5">
    <property type="entry name" value="GLUTAMINE AMIDOTRANSFERASE YLR126C-RELATED"/>
    <property type="match status" value="1"/>
</dbReference>
<dbReference type="EMBL" id="JACIFD010000010">
    <property type="protein sequence ID" value="MBB4071817.1"/>
    <property type="molecule type" value="Genomic_DNA"/>
</dbReference>
<dbReference type="Gene3D" id="3.40.50.880">
    <property type="match status" value="1"/>
</dbReference>
<evidence type="ECO:0000313" key="2">
    <source>
        <dbReference type="EMBL" id="MBB4071817.1"/>
    </source>
</evidence>
<comment type="caution">
    <text evidence="2">The sequence shown here is derived from an EMBL/GenBank/DDBJ whole genome shotgun (WGS) entry which is preliminary data.</text>
</comment>
<dbReference type="SUPFAM" id="SSF52317">
    <property type="entry name" value="Class I glutamine amidotransferase-like"/>
    <property type="match status" value="1"/>
</dbReference>
<keyword evidence="3" id="KW-1185">Reference proteome</keyword>
<dbReference type="Proteomes" id="UP000571183">
    <property type="component" value="Unassembled WGS sequence"/>
</dbReference>
<dbReference type="InterPro" id="IPR029062">
    <property type="entry name" value="Class_I_gatase-like"/>
</dbReference>
<dbReference type="PANTHER" id="PTHR42695">
    <property type="entry name" value="GLUTAMINE AMIDOTRANSFERASE YLR126C-RELATED"/>
    <property type="match status" value="1"/>
</dbReference>
<accession>A0A840DP03</accession>